<feature type="modified residue" description="4-aspartylphosphate" evidence="11">
    <location>
        <position position="76"/>
    </location>
</feature>
<dbReference type="InterPro" id="IPR017053">
    <property type="entry name" value="Response_reg_B-typ_pln"/>
</dbReference>
<evidence type="ECO:0000256" key="5">
    <source>
        <dbReference type="ARBA" id="ARBA00023012"/>
    </source>
</evidence>
<dbReference type="InterPro" id="IPR001005">
    <property type="entry name" value="SANT/Myb"/>
</dbReference>
<accession>A0A9D5HU34</accession>
<evidence type="ECO:0000256" key="1">
    <source>
        <dbReference type="ARBA" id="ARBA00004123"/>
    </source>
</evidence>
<keyword evidence="10" id="KW-0539">Nucleus</keyword>
<evidence type="ECO:0000256" key="8">
    <source>
        <dbReference type="ARBA" id="ARBA00023159"/>
    </source>
</evidence>
<dbReference type="PIRSF" id="PIRSF036392">
    <property type="entry name" value="RR_ARR_type-B"/>
    <property type="match status" value="1"/>
</dbReference>
<evidence type="ECO:0000256" key="2">
    <source>
        <dbReference type="ARBA" id="ARBA00006015"/>
    </source>
</evidence>
<dbReference type="Gene3D" id="3.40.50.2300">
    <property type="match status" value="1"/>
</dbReference>
<comment type="similarity">
    <text evidence="2">Belongs to the ARR family. Type-B subfamily.</text>
</comment>
<evidence type="ECO:0000256" key="4">
    <source>
        <dbReference type="ARBA" id="ARBA00022864"/>
    </source>
</evidence>
<dbReference type="GO" id="GO:0003700">
    <property type="term" value="F:DNA-binding transcription factor activity"/>
    <property type="evidence" value="ECO:0007669"/>
    <property type="project" value="InterPro"/>
</dbReference>
<evidence type="ECO:0000256" key="10">
    <source>
        <dbReference type="ARBA" id="ARBA00023242"/>
    </source>
</evidence>
<protein>
    <recommendedName>
        <fullName evidence="17">Two-component response regulator</fullName>
    </recommendedName>
</protein>
<dbReference type="InterPro" id="IPR009057">
    <property type="entry name" value="Homeodomain-like_sf"/>
</dbReference>
<dbReference type="CDD" id="cd17584">
    <property type="entry name" value="REC_typeB_ARR-like"/>
    <property type="match status" value="1"/>
</dbReference>
<dbReference type="GO" id="GO:0009736">
    <property type="term" value="P:cytokinin-activated signaling pathway"/>
    <property type="evidence" value="ECO:0007669"/>
    <property type="project" value="UniProtKB-KW"/>
</dbReference>
<evidence type="ECO:0000259" key="14">
    <source>
        <dbReference type="PROSITE" id="PS51294"/>
    </source>
</evidence>
<dbReference type="SMART" id="SM00448">
    <property type="entry name" value="REC"/>
    <property type="match status" value="1"/>
</dbReference>
<keyword evidence="8" id="KW-0010">Activator</keyword>
<dbReference type="FunFam" id="1.10.10.60:FF:000007">
    <property type="entry name" value="Two-component response regulator"/>
    <property type="match status" value="1"/>
</dbReference>
<feature type="compositionally biased region" description="Basic and acidic residues" evidence="12">
    <location>
        <begin position="202"/>
        <end position="212"/>
    </location>
</feature>
<evidence type="ECO:0000256" key="9">
    <source>
        <dbReference type="ARBA" id="ARBA00023163"/>
    </source>
</evidence>
<reference evidence="15" key="1">
    <citation type="submission" date="2021-03" db="EMBL/GenBank/DDBJ databases">
        <authorList>
            <person name="Li Z."/>
            <person name="Yang C."/>
        </authorList>
    </citation>
    <scope>NUCLEOTIDE SEQUENCE</scope>
    <source>
        <strain evidence="15">Dzin_1.0</strain>
        <tissue evidence="15">Leaf</tissue>
    </source>
</reference>
<dbReference type="InterPro" id="IPR011006">
    <property type="entry name" value="CheY-like_superfamily"/>
</dbReference>
<dbReference type="Proteomes" id="UP001085076">
    <property type="component" value="Miscellaneous, Linkage group lg01"/>
</dbReference>
<proteinExistence type="inferred from homology"/>
<dbReference type="InterPro" id="IPR045279">
    <property type="entry name" value="ARR-like"/>
</dbReference>
<dbReference type="PROSITE" id="PS50110">
    <property type="entry name" value="RESPONSE_REGULATORY"/>
    <property type="match status" value="1"/>
</dbReference>
<sequence>MIVDEKRGVMGRESRPRDQFPVGMRVLAVDDDPTCLKVLENLLMKCQYHVTTTNQAITALKMLREDKDKFDMVISDVHMPDMDGFKLLELVGLEMDLPVIMLSANSDTKVVMKGITHGACDYLLKPVRIEELKNIWQHVIRRRKIEARDHNNSDNGEDYARAQLSSSETGQGPVGGAFCDRNGKLIRKRKDQDDEDEDDCEENAHDNDDPSSQKKPRVVWSVDLHGKFVRAVNQLGIEKAVPKKILDLMNVEGLTRENVASHLQKYRLFLKRLSAVASQQANLVAALRGREHSYLPMASLDGFRNYHAMPGTGQLPALTPFQSNGLLGRLNSPTGIGLHRIAPSGIAPISHSYENPSVPVNDLRKLQGISIPGNQNGNLLHGVPTSLELDQLQQNKTVQKASNHIAGGLSSCGIANGTGNSFSTVTNNPLLVQASDMHAKSVGFGNPLNSNPFDMGLGESTHLPDPTRCNNTWPAAVPSDRNSSNTTHMSIRCNNDDVSNSSNMRNNIPPIISHVDGNSHDVLSSNVVAPPLHDPLMQSSIQFQTRSLCGDMPMSVVEDSKLLNFSRSGNSRQHWQGQKQDHHNSNLILSSSSNASLLDLHTNGPFAEGQSLKDGFCDKKMEMFMNHSTNFGASYAAQPHKMNNHSSDIQPKYKDGYMMEAQKFQGSFNSNTSNSLLDVVIKPDLADAAFMDGDLGCDMYSLGACM</sequence>
<evidence type="ECO:0000313" key="16">
    <source>
        <dbReference type="Proteomes" id="UP001085076"/>
    </source>
</evidence>
<feature type="domain" description="HTH myb-type" evidence="14">
    <location>
        <begin position="212"/>
        <end position="271"/>
    </location>
</feature>
<dbReference type="PROSITE" id="PS51294">
    <property type="entry name" value="HTH_MYB"/>
    <property type="match status" value="1"/>
</dbReference>
<evidence type="ECO:0000256" key="12">
    <source>
        <dbReference type="SAM" id="MobiDB-lite"/>
    </source>
</evidence>
<comment type="subcellular location">
    <subcellularLocation>
        <location evidence="1">Nucleus</location>
    </subcellularLocation>
</comment>
<evidence type="ECO:0000259" key="13">
    <source>
        <dbReference type="PROSITE" id="PS50110"/>
    </source>
</evidence>
<feature type="domain" description="Response regulatory" evidence="13">
    <location>
        <begin position="25"/>
        <end position="140"/>
    </location>
</feature>
<dbReference type="FunFam" id="3.40.50.2300:FF:000132">
    <property type="entry name" value="Two-component response regulator"/>
    <property type="match status" value="1"/>
</dbReference>
<dbReference type="Pfam" id="PF00249">
    <property type="entry name" value="Myb_DNA-binding"/>
    <property type="match status" value="1"/>
</dbReference>
<gene>
    <name evidence="15" type="ORF">J5N97_007891</name>
</gene>
<dbReference type="Gene3D" id="1.10.10.60">
    <property type="entry name" value="Homeodomain-like"/>
    <property type="match status" value="1"/>
</dbReference>
<dbReference type="PANTHER" id="PTHR43874:SF205">
    <property type="entry name" value="TWO-COMPONENT RESPONSE REGULATOR ORR23"/>
    <property type="match status" value="1"/>
</dbReference>
<keyword evidence="6" id="KW-0805">Transcription regulation</keyword>
<dbReference type="InterPro" id="IPR001789">
    <property type="entry name" value="Sig_transdc_resp-reg_receiver"/>
</dbReference>
<dbReference type="AlphaFoldDB" id="A0A9D5HU34"/>
<keyword evidence="5" id="KW-0902">Two-component regulatory system</keyword>
<evidence type="ECO:0000256" key="6">
    <source>
        <dbReference type="ARBA" id="ARBA00023015"/>
    </source>
</evidence>
<comment type="caution">
    <text evidence="15">The sequence shown here is derived from an EMBL/GenBank/DDBJ whole genome shotgun (WGS) entry which is preliminary data.</text>
</comment>
<dbReference type="GO" id="GO:0000160">
    <property type="term" value="P:phosphorelay signal transduction system"/>
    <property type="evidence" value="ECO:0007669"/>
    <property type="project" value="UniProtKB-KW"/>
</dbReference>
<organism evidence="15 16">
    <name type="scientific">Dioscorea zingiberensis</name>
    <dbReference type="NCBI Taxonomy" id="325984"/>
    <lineage>
        <taxon>Eukaryota</taxon>
        <taxon>Viridiplantae</taxon>
        <taxon>Streptophyta</taxon>
        <taxon>Embryophyta</taxon>
        <taxon>Tracheophyta</taxon>
        <taxon>Spermatophyta</taxon>
        <taxon>Magnoliopsida</taxon>
        <taxon>Liliopsida</taxon>
        <taxon>Dioscoreales</taxon>
        <taxon>Dioscoreaceae</taxon>
        <taxon>Dioscorea</taxon>
    </lineage>
</organism>
<keyword evidence="3 11" id="KW-0597">Phosphoprotein</keyword>
<dbReference type="GO" id="GO:0005634">
    <property type="term" value="C:nucleus"/>
    <property type="evidence" value="ECO:0007669"/>
    <property type="project" value="UniProtKB-SubCell"/>
</dbReference>
<reference evidence="15" key="2">
    <citation type="journal article" date="2022" name="Hortic Res">
        <title>The genome of Dioscorea zingiberensis sheds light on the biosynthesis, origin and evolution of the medicinally important diosgenin saponins.</title>
        <authorList>
            <person name="Li Y."/>
            <person name="Tan C."/>
            <person name="Li Z."/>
            <person name="Guo J."/>
            <person name="Li S."/>
            <person name="Chen X."/>
            <person name="Wang C."/>
            <person name="Dai X."/>
            <person name="Yang H."/>
            <person name="Song W."/>
            <person name="Hou L."/>
            <person name="Xu J."/>
            <person name="Tong Z."/>
            <person name="Xu A."/>
            <person name="Yuan X."/>
            <person name="Wang W."/>
            <person name="Yang Q."/>
            <person name="Chen L."/>
            <person name="Sun Z."/>
            <person name="Wang K."/>
            <person name="Pan B."/>
            <person name="Chen J."/>
            <person name="Bao Y."/>
            <person name="Liu F."/>
            <person name="Qi X."/>
            <person name="Gang D.R."/>
            <person name="Wen J."/>
            <person name="Li J."/>
        </authorList>
    </citation>
    <scope>NUCLEOTIDE SEQUENCE</scope>
    <source>
        <strain evidence="15">Dzin_1.0</strain>
    </source>
</reference>
<keyword evidence="7" id="KW-0238">DNA-binding</keyword>
<name>A0A9D5HU34_9LILI</name>
<dbReference type="GO" id="GO:0003677">
    <property type="term" value="F:DNA binding"/>
    <property type="evidence" value="ECO:0007669"/>
    <property type="project" value="UniProtKB-KW"/>
</dbReference>
<evidence type="ECO:0000313" key="15">
    <source>
        <dbReference type="EMBL" id="KAJ0989535.1"/>
    </source>
</evidence>
<dbReference type="SUPFAM" id="SSF52172">
    <property type="entry name" value="CheY-like"/>
    <property type="match status" value="1"/>
</dbReference>
<dbReference type="PANTHER" id="PTHR43874">
    <property type="entry name" value="TWO-COMPONENT RESPONSE REGULATOR"/>
    <property type="match status" value="1"/>
</dbReference>
<dbReference type="EMBL" id="JAGGNH010000001">
    <property type="protein sequence ID" value="KAJ0989535.1"/>
    <property type="molecule type" value="Genomic_DNA"/>
</dbReference>
<evidence type="ECO:0008006" key="17">
    <source>
        <dbReference type="Google" id="ProtNLM"/>
    </source>
</evidence>
<evidence type="ECO:0000256" key="11">
    <source>
        <dbReference type="PROSITE-ProRule" id="PRU00169"/>
    </source>
</evidence>
<keyword evidence="4" id="KW-0932">Cytokinin signaling pathway</keyword>
<evidence type="ECO:0000256" key="7">
    <source>
        <dbReference type="ARBA" id="ARBA00023125"/>
    </source>
</evidence>
<dbReference type="InterPro" id="IPR006447">
    <property type="entry name" value="Myb_dom_plants"/>
</dbReference>
<dbReference type="SUPFAM" id="SSF46689">
    <property type="entry name" value="Homeodomain-like"/>
    <property type="match status" value="1"/>
</dbReference>
<evidence type="ECO:0000256" key="3">
    <source>
        <dbReference type="ARBA" id="ARBA00022553"/>
    </source>
</evidence>
<dbReference type="InterPro" id="IPR017930">
    <property type="entry name" value="Myb_dom"/>
</dbReference>
<keyword evidence="9" id="KW-0804">Transcription</keyword>
<dbReference type="NCBIfam" id="TIGR01557">
    <property type="entry name" value="myb_SHAQKYF"/>
    <property type="match status" value="1"/>
</dbReference>
<keyword evidence="16" id="KW-1185">Reference proteome</keyword>
<feature type="region of interest" description="Disordered" evidence="12">
    <location>
        <begin position="149"/>
        <end position="217"/>
    </location>
</feature>
<dbReference type="OrthoDB" id="60033at2759"/>
<dbReference type="Pfam" id="PF00072">
    <property type="entry name" value="Response_reg"/>
    <property type="match status" value="1"/>
</dbReference>